<evidence type="ECO:0000256" key="2">
    <source>
        <dbReference type="ARBA" id="ARBA00022692"/>
    </source>
</evidence>
<feature type="transmembrane region" description="Helical" evidence="5">
    <location>
        <begin position="357"/>
        <end position="379"/>
    </location>
</feature>
<dbReference type="PANTHER" id="PTHR43021">
    <property type="entry name" value="NA(+)/H(+) ANTIPORTER-RELATED"/>
    <property type="match status" value="1"/>
</dbReference>
<feature type="transmembrane region" description="Helical" evidence="5">
    <location>
        <begin position="265"/>
        <end position="286"/>
    </location>
</feature>
<organism evidence="7">
    <name type="scientific">candidate division WOR-3 bacterium</name>
    <dbReference type="NCBI Taxonomy" id="2052148"/>
    <lineage>
        <taxon>Bacteria</taxon>
        <taxon>Bacteria division WOR-3</taxon>
    </lineage>
</organism>
<feature type="domain" description="Cation/H+ exchanger transmembrane" evidence="6">
    <location>
        <begin position="15"/>
        <end position="381"/>
    </location>
</feature>
<feature type="transmembrane region" description="Helical" evidence="5">
    <location>
        <begin position="146"/>
        <end position="165"/>
    </location>
</feature>
<feature type="transmembrane region" description="Helical" evidence="5">
    <location>
        <begin position="54"/>
        <end position="74"/>
    </location>
</feature>
<feature type="transmembrane region" description="Helical" evidence="5">
    <location>
        <begin position="6"/>
        <end position="22"/>
    </location>
</feature>
<accession>A0A7C0VBE7</accession>
<feature type="transmembrane region" description="Helical" evidence="5">
    <location>
        <begin position="292"/>
        <end position="310"/>
    </location>
</feature>
<dbReference type="GO" id="GO:0015297">
    <property type="term" value="F:antiporter activity"/>
    <property type="evidence" value="ECO:0007669"/>
    <property type="project" value="InterPro"/>
</dbReference>
<dbReference type="InterPro" id="IPR038770">
    <property type="entry name" value="Na+/solute_symporter_sf"/>
</dbReference>
<dbReference type="AlphaFoldDB" id="A0A7C0VBE7"/>
<evidence type="ECO:0000256" key="3">
    <source>
        <dbReference type="ARBA" id="ARBA00022989"/>
    </source>
</evidence>
<feature type="transmembrane region" description="Helical" evidence="5">
    <location>
        <begin position="177"/>
        <end position="206"/>
    </location>
</feature>
<evidence type="ECO:0000313" key="7">
    <source>
        <dbReference type="EMBL" id="HDI83277.1"/>
    </source>
</evidence>
<feature type="transmembrane region" description="Helical" evidence="5">
    <location>
        <begin position="240"/>
        <end position="258"/>
    </location>
</feature>
<comment type="caution">
    <text evidence="7">The sequence shown here is derived from an EMBL/GenBank/DDBJ whole genome shotgun (WGS) entry which is preliminary data.</text>
</comment>
<feature type="transmembrane region" description="Helical" evidence="5">
    <location>
        <begin position="331"/>
        <end position="351"/>
    </location>
</feature>
<dbReference type="Pfam" id="PF00999">
    <property type="entry name" value="Na_H_Exchanger"/>
    <property type="match status" value="1"/>
</dbReference>
<keyword evidence="3 5" id="KW-1133">Transmembrane helix</keyword>
<feature type="transmembrane region" description="Helical" evidence="5">
    <location>
        <begin position="114"/>
        <end position="134"/>
    </location>
</feature>
<comment type="subcellular location">
    <subcellularLocation>
        <location evidence="1">Membrane</location>
        <topology evidence="1">Multi-pass membrane protein</topology>
    </subcellularLocation>
</comment>
<name>A0A7C0VBE7_UNCW3</name>
<dbReference type="GO" id="GO:0016020">
    <property type="term" value="C:membrane"/>
    <property type="evidence" value="ECO:0007669"/>
    <property type="project" value="UniProtKB-SubCell"/>
</dbReference>
<keyword evidence="2 5" id="KW-0812">Transmembrane</keyword>
<evidence type="ECO:0000256" key="1">
    <source>
        <dbReference type="ARBA" id="ARBA00004141"/>
    </source>
</evidence>
<gene>
    <name evidence="7" type="ORF">ENF18_05750</name>
</gene>
<evidence type="ECO:0000256" key="4">
    <source>
        <dbReference type="ARBA" id="ARBA00023136"/>
    </source>
</evidence>
<dbReference type="EMBL" id="DQWE01000274">
    <property type="protein sequence ID" value="HDI83277.1"/>
    <property type="molecule type" value="Genomic_DNA"/>
</dbReference>
<proteinExistence type="predicted"/>
<protein>
    <submittedName>
        <fullName evidence="7">Cation:proton antiporter</fullName>
    </submittedName>
</protein>
<reference evidence="7" key="1">
    <citation type="journal article" date="2020" name="mSystems">
        <title>Genome- and Community-Level Interaction Insights into Carbon Utilization and Element Cycling Functions of Hydrothermarchaeota in Hydrothermal Sediment.</title>
        <authorList>
            <person name="Zhou Z."/>
            <person name="Liu Y."/>
            <person name="Xu W."/>
            <person name="Pan J."/>
            <person name="Luo Z.H."/>
            <person name="Li M."/>
        </authorList>
    </citation>
    <scope>NUCLEOTIDE SEQUENCE [LARGE SCALE GENOMIC DNA]</scope>
    <source>
        <strain evidence="7">HyVt-102</strain>
    </source>
</reference>
<keyword evidence="4 5" id="KW-0472">Membrane</keyword>
<dbReference type="InterPro" id="IPR006153">
    <property type="entry name" value="Cation/H_exchanger_TM"/>
</dbReference>
<feature type="transmembrane region" description="Helical" evidence="5">
    <location>
        <begin position="218"/>
        <end position="234"/>
    </location>
</feature>
<dbReference type="Gene3D" id="1.20.1530.20">
    <property type="match status" value="1"/>
</dbReference>
<dbReference type="Proteomes" id="UP000885847">
    <property type="component" value="Unassembled WGS sequence"/>
</dbReference>
<feature type="transmembrane region" description="Helical" evidence="5">
    <location>
        <begin position="86"/>
        <end position="108"/>
    </location>
</feature>
<dbReference type="PANTHER" id="PTHR43021:SF2">
    <property type="entry name" value="CATION_H+ EXCHANGER DOMAIN-CONTAINING PROTEIN"/>
    <property type="match status" value="1"/>
</dbReference>
<dbReference type="GO" id="GO:1902600">
    <property type="term" value="P:proton transmembrane transport"/>
    <property type="evidence" value="ECO:0007669"/>
    <property type="project" value="InterPro"/>
</dbReference>
<evidence type="ECO:0000259" key="6">
    <source>
        <dbReference type="Pfam" id="PF00999"/>
    </source>
</evidence>
<evidence type="ECO:0000256" key="5">
    <source>
        <dbReference type="SAM" id="Phobius"/>
    </source>
</evidence>
<feature type="transmembrane region" description="Helical" evidence="5">
    <location>
        <begin position="29"/>
        <end position="48"/>
    </location>
</feature>
<sequence length="399" mass="43113">MNNIFAFGIIIFLGFLGAYLLSRLKVPAVTGYIIIGLLLGVSFLNIISPEVEARFNWLINLALLMIAFSVGGELKRKELAKMGRFIAWIVVFETIFAFLFILGAILLAGLDYKAAIIVAALGSATAPAATVLVLNELRAKGPLTSTLLACVGIDDAMGITIYSIASSVVQALLSKGGFHMGMVIFSIIFDLAVSIVVGILAGIVLIYLGKRVKYDTQAVIFTLGTLFFFTGPLYNTWHHYHFSPLLAAMVTGFVFVNYSSHSRRIFRNLEFFAYPFYLVYFVLAGAKLQIRYFFKLGIVAIAYLVGRFIGKNAGVFLGGIFGKAPRNVRKYAGLGLFSQAGIAIGLALFAANRFPMYSNTIIAIALGTTIITETLGPILTKIAVTRSGEAGEKSKTGGV</sequence>